<gene>
    <name evidence="2" type="ORF">CAUJ_LOCUS7587</name>
</gene>
<reference evidence="2" key="1">
    <citation type="submission" date="2020-10" db="EMBL/GenBank/DDBJ databases">
        <authorList>
            <person name="Kikuchi T."/>
        </authorList>
    </citation>
    <scope>NUCLEOTIDE SEQUENCE</scope>
    <source>
        <strain evidence="2">NKZ352</strain>
    </source>
</reference>
<dbReference type="EMBL" id="CAJGYM010000022">
    <property type="protein sequence ID" value="CAD6191668.1"/>
    <property type="molecule type" value="Genomic_DNA"/>
</dbReference>
<evidence type="ECO:0000313" key="2">
    <source>
        <dbReference type="EMBL" id="CAD6191668.1"/>
    </source>
</evidence>
<comment type="caution">
    <text evidence="2">The sequence shown here is derived from an EMBL/GenBank/DDBJ whole genome shotgun (WGS) entry which is preliminary data.</text>
</comment>
<evidence type="ECO:0000313" key="3">
    <source>
        <dbReference type="Proteomes" id="UP000835052"/>
    </source>
</evidence>
<evidence type="ECO:0000256" key="1">
    <source>
        <dbReference type="SAM" id="SignalP"/>
    </source>
</evidence>
<proteinExistence type="predicted"/>
<keyword evidence="3" id="KW-1185">Reference proteome</keyword>
<feature type="chain" id="PRO_5035719177" evidence="1">
    <location>
        <begin position="22"/>
        <end position="67"/>
    </location>
</feature>
<name>A0A8S1HB12_9PELO</name>
<feature type="signal peptide" evidence="1">
    <location>
        <begin position="1"/>
        <end position="21"/>
    </location>
</feature>
<accession>A0A8S1HB12</accession>
<sequence>MRCFAVYVLALIIGFVSMVRAEDETFYRPMMSRPFRSHLNRFPFHNPAYSVSQMSEGRPRGFMPFFD</sequence>
<dbReference type="Proteomes" id="UP000835052">
    <property type="component" value="Unassembled WGS sequence"/>
</dbReference>
<keyword evidence="1" id="KW-0732">Signal</keyword>
<protein>
    <submittedName>
        <fullName evidence="2">Uncharacterized protein</fullName>
    </submittedName>
</protein>
<organism evidence="2 3">
    <name type="scientific">Caenorhabditis auriculariae</name>
    <dbReference type="NCBI Taxonomy" id="2777116"/>
    <lineage>
        <taxon>Eukaryota</taxon>
        <taxon>Metazoa</taxon>
        <taxon>Ecdysozoa</taxon>
        <taxon>Nematoda</taxon>
        <taxon>Chromadorea</taxon>
        <taxon>Rhabditida</taxon>
        <taxon>Rhabditina</taxon>
        <taxon>Rhabditomorpha</taxon>
        <taxon>Rhabditoidea</taxon>
        <taxon>Rhabditidae</taxon>
        <taxon>Peloderinae</taxon>
        <taxon>Caenorhabditis</taxon>
    </lineage>
</organism>
<dbReference type="AlphaFoldDB" id="A0A8S1HB12"/>